<dbReference type="Proteomes" id="UP000461880">
    <property type="component" value="Unassembled WGS sequence"/>
</dbReference>
<dbReference type="Gene3D" id="3.40.1390.20">
    <property type="entry name" value="HprK N-terminal domain-like"/>
    <property type="match status" value="1"/>
</dbReference>
<keyword evidence="11" id="KW-1185">Reference proteome</keyword>
<dbReference type="AlphaFoldDB" id="A0A7X2NT75"/>
<comment type="caution">
    <text evidence="10">The sequence shown here is derived from an EMBL/GenBank/DDBJ whole genome shotgun (WGS) entry which is preliminary data.</text>
</comment>
<comment type="catalytic activity">
    <reaction evidence="7">
        <text>diphosphate + H2O = 2 phosphate + H(+)</text>
        <dbReference type="Rhea" id="RHEA:24576"/>
        <dbReference type="ChEBI" id="CHEBI:15377"/>
        <dbReference type="ChEBI" id="CHEBI:15378"/>
        <dbReference type="ChEBI" id="CHEBI:33019"/>
        <dbReference type="ChEBI" id="CHEBI:43474"/>
        <dbReference type="EC" id="3.6.1.1"/>
    </reaction>
</comment>
<dbReference type="InterPro" id="IPR001667">
    <property type="entry name" value="DDH_dom"/>
</dbReference>
<dbReference type="Gene3D" id="3.90.1640.10">
    <property type="entry name" value="inorganic pyrophosphatase (n-terminal core)"/>
    <property type="match status" value="2"/>
</dbReference>
<dbReference type="Gene3D" id="3.10.310.20">
    <property type="entry name" value="DHHA2 domain"/>
    <property type="match status" value="1"/>
</dbReference>
<keyword evidence="4 10" id="KW-0378">Hydrolase</keyword>
<keyword evidence="8" id="KW-0129">CBS domain</keyword>
<dbReference type="InterPro" id="IPR028979">
    <property type="entry name" value="Ser_kin/Pase_Hpr-like_N_sf"/>
</dbReference>
<dbReference type="SUPFAM" id="SSF54631">
    <property type="entry name" value="CBS-domain pair"/>
    <property type="match status" value="1"/>
</dbReference>
<dbReference type="InterPro" id="IPR038222">
    <property type="entry name" value="DHHA2_dom_sf"/>
</dbReference>
<dbReference type="PANTHER" id="PTHR12112:SF22">
    <property type="entry name" value="MANGANESE-DEPENDENT INORGANIC PYROPHOSPHATASE-RELATED"/>
    <property type="match status" value="1"/>
</dbReference>
<dbReference type="GO" id="GO:0046872">
    <property type="term" value="F:metal ion binding"/>
    <property type="evidence" value="ECO:0007669"/>
    <property type="project" value="UniProtKB-KW"/>
</dbReference>
<dbReference type="Pfam" id="PF02833">
    <property type="entry name" value="DHHA2"/>
    <property type="match status" value="1"/>
</dbReference>
<feature type="domain" description="CBS" evidence="9">
    <location>
        <begin position="252"/>
        <end position="308"/>
    </location>
</feature>
<dbReference type="SUPFAM" id="SSF64182">
    <property type="entry name" value="DHH phosphoesterases"/>
    <property type="match status" value="1"/>
</dbReference>
<reference evidence="10 11" key="1">
    <citation type="submission" date="2019-08" db="EMBL/GenBank/DDBJ databases">
        <title>In-depth cultivation of the pig gut microbiome towards novel bacterial diversity and tailored functional studies.</title>
        <authorList>
            <person name="Wylensek D."/>
            <person name="Hitch T.C.A."/>
            <person name="Clavel T."/>
        </authorList>
    </citation>
    <scope>NUCLEOTIDE SEQUENCE [LARGE SCALE GENOMIC DNA]</scope>
    <source>
        <strain evidence="10 11">Oil+RF-744-GAM-WT-6</strain>
    </source>
</reference>
<dbReference type="EC" id="3.6.1.1" evidence="2"/>
<dbReference type="InterPro" id="IPR000644">
    <property type="entry name" value="CBS_dom"/>
</dbReference>
<evidence type="ECO:0000256" key="3">
    <source>
        <dbReference type="ARBA" id="ARBA00022723"/>
    </source>
</evidence>
<dbReference type="FunFam" id="3.90.1640.10:FF:000001">
    <property type="entry name" value="Probable manganese-dependent inorganic pyrophosphatase"/>
    <property type="match status" value="1"/>
</dbReference>
<evidence type="ECO:0000256" key="6">
    <source>
        <dbReference type="ARBA" id="ARBA00032535"/>
    </source>
</evidence>
<evidence type="ECO:0000256" key="8">
    <source>
        <dbReference type="PROSITE-ProRule" id="PRU00703"/>
    </source>
</evidence>
<evidence type="ECO:0000313" key="11">
    <source>
        <dbReference type="Proteomes" id="UP000461880"/>
    </source>
</evidence>
<evidence type="ECO:0000256" key="1">
    <source>
        <dbReference type="ARBA" id="ARBA00001936"/>
    </source>
</evidence>
<dbReference type="PANTHER" id="PTHR12112">
    <property type="entry name" value="BNIP - RELATED"/>
    <property type="match status" value="1"/>
</dbReference>
<accession>A0A7X2NT75</accession>
<dbReference type="SMART" id="SM01131">
    <property type="entry name" value="DHHA2"/>
    <property type="match status" value="1"/>
</dbReference>
<dbReference type="NCBIfam" id="NF011442">
    <property type="entry name" value="PRK14869.1-4"/>
    <property type="match status" value="1"/>
</dbReference>
<dbReference type="RefSeq" id="WP_154505245.1">
    <property type="nucleotide sequence ID" value="NZ_VUMN01000023.1"/>
</dbReference>
<dbReference type="Pfam" id="PF01368">
    <property type="entry name" value="DHH"/>
    <property type="match status" value="1"/>
</dbReference>
<organism evidence="10 11">
    <name type="scientific">Stecheria intestinalis</name>
    <dbReference type="NCBI Taxonomy" id="2606630"/>
    <lineage>
        <taxon>Bacteria</taxon>
        <taxon>Bacillati</taxon>
        <taxon>Bacillota</taxon>
        <taxon>Erysipelotrichia</taxon>
        <taxon>Erysipelotrichales</taxon>
        <taxon>Erysipelotrichaceae</taxon>
        <taxon>Stecheria</taxon>
    </lineage>
</organism>
<evidence type="ECO:0000256" key="4">
    <source>
        <dbReference type="ARBA" id="ARBA00022801"/>
    </source>
</evidence>
<feature type="domain" description="CBS" evidence="9">
    <location>
        <begin position="74"/>
        <end position="131"/>
    </location>
</feature>
<name>A0A7X2NT75_9FIRM</name>
<dbReference type="InterPro" id="IPR010766">
    <property type="entry name" value="DRTGG"/>
</dbReference>
<dbReference type="NCBIfam" id="NF011443">
    <property type="entry name" value="PRK14869.1-5"/>
    <property type="match status" value="1"/>
</dbReference>
<dbReference type="Pfam" id="PF00571">
    <property type="entry name" value="CBS"/>
    <property type="match status" value="2"/>
</dbReference>
<dbReference type="InterPro" id="IPR038763">
    <property type="entry name" value="DHH_sf"/>
</dbReference>
<evidence type="ECO:0000313" key="10">
    <source>
        <dbReference type="EMBL" id="MSS59114.1"/>
    </source>
</evidence>
<dbReference type="Pfam" id="PF07085">
    <property type="entry name" value="DRTGG"/>
    <property type="match status" value="1"/>
</dbReference>
<proteinExistence type="predicted"/>
<evidence type="ECO:0000256" key="2">
    <source>
        <dbReference type="ARBA" id="ARBA00012146"/>
    </source>
</evidence>
<keyword evidence="5" id="KW-0464">Manganese</keyword>
<evidence type="ECO:0000259" key="9">
    <source>
        <dbReference type="PROSITE" id="PS51371"/>
    </source>
</evidence>
<comment type="cofactor">
    <cofactor evidence="1">
        <name>Mn(2+)</name>
        <dbReference type="ChEBI" id="CHEBI:29035"/>
    </cofactor>
</comment>
<sequence>MEQQDPVYITGHQHPDTDSVASAIAYALFKRAMGVKAIPCRLGKLSNETKYLLKRFGFEEPMLLEDARKKLKEINLDSPEAISPETTVYETIRLMHETERSAFAVTDHEKKVIGFVSKSDLAKIGLGDTAVGIDLLQQTSTEDIAKTISGRIIYDDPEIHLNGKVSIIAMTKSGTDNYEIKDRIVIVGNDPVSERKLIQKGAGMLIVVWAEEIESEVLEEAKKYHCPVIISGHGSMNTSRYIFFAPCIELVMRRKPVVFHEDDLAEEAGAKMAKTRFRSYPVIDEEDHLVGYVTRSHIMEYRNKKIILVDHNEFSQSVRAVEKAQILEVVDHHRINDFATTQPVSFRNEIVGSTATIIATMFRENQIPIPRELAGLMLGAILSDTLIFQSPTTTKKDIDTANILAALADLDIDQFGREMFSASAANMNQSIHEMIVQDIKYYDISGCSSMISQCMVASINDVKGREKEIQEAIDRLVKQKGLDLLVVAFTSIADEGSIFFSAGEKGEKCQEAFPDHSEGGHDLQKGIFSRKSQILPALTRAISE</sequence>
<dbReference type="EMBL" id="VUMN01000023">
    <property type="protein sequence ID" value="MSS59114.1"/>
    <property type="molecule type" value="Genomic_DNA"/>
</dbReference>
<dbReference type="SMART" id="SM00116">
    <property type="entry name" value="CBS"/>
    <property type="match status" value="2"/>
</dbReference>
<dbReference type="PROSITE" id="PS51371">
    <property type="entry name" value="CBS"/>
    <property type="match status" value="2"/>
</dbReference>
<dbReference type="InterPro" id="IPR046342">
    <property type="entry name" value="CBS_dom_sf"/>
</dbReference>
<dbReference type="SUPFAM" id="SSF75138">
    <property type="entry name" value="HprK N-terminal domain-like"/>
    <property type="match status" value="1"/>
</dbReference>
<dbReference type="GO" id="GO:0004427">
    <property type="term" value="F:inorganic diphosphate phosphatase activity"/>
    <property type="evidence" value="ECO:0007669"/>
    <property type="project" value="UniProtKB-EC"/>
</dbReference>
<dbReference type="GO" id="GO:0005737">
    <property type="term" value="C:cytoplasm"/>
    <property type="evidence" value="ECO:0007669"/>
    <property type="project" value="InterPro"/>
</dbReference>
<dbReference type="InterPro" id="IPR004097">
    <property type="entry name" value="DHHA2"/>
</dbReference>
<evidence type="ECO:0000256" key="7">
    <source>
        <dbReference type="ARBA" id="ARBA00047820"/>
    </source>
</evidence>
<protein>
    <recommendedName>
        <fullName evidence="2">inorganic diphosphatase</fullName>
        <ecNumber evidence="2">3.6.1.1</ecNumber>
    </recommendedName>
    <alternativeName>
        <fullName evidence="6">Pyrophosphate phospho-hydrolase</fullName>
    </alternativeName>
</protein>
<keyword evidence="3" id="KW-0479">Metal-binding</keyword>
<evidence type="ECO:0000256" key="5">
    <source>
        <dbReference type="ARBA" id="ARBA00023211"/>
    </source>
</evidence>
<gene>
    <name evidence="10" type="ORF">FYJ51_09395</name>
</gene>